<keyword evidence="2" id="KW-0805">Transcription regulation</keyword>
<dbReference type="Gene3D" id="1.10.10.10">
    <property type="entry name" value="Winged helix-like DNA-binding domain superfamily/Winged helix DNA-binding domain"/>
    <property type="match status" value="1"/>
</dbReference>
<dbReference type="GO" id="GO:0003700">
    <property type="term" value="F:DNA-binding transcription factor activity"/>
    <property type="evidence" value="ECO:0007669"/>
    <property type="project" value="InterPro"/>
</dbReference>
<dbReference type="InterPro" id="IPR058163">
    <property type="entry name" value="LysR-type_TF_proteobact-type"/>
</dbReference>
<accession>A0A261RXT4</accession>
<dbReference type="Proteomes" id="UP000216020">
    <property type="component" value="Unassembled WGS sequence"/>
</dbReference>
<evidence type="ECO:0000313" key="7">
    <source>
        <dbReference type="Proteomes" id="UP000216020"/>
    </source>
</evidence>
<dbReference type="Pfam" id="PF03466">
    <property type="entry name" value="LysR_substrate"/>
    <property type="match status" value="1"/>
</dbReference>
<dbReference type="PROSITE" id="PS50931">
    <property type="entry name" value="HTH_LYSR"/>
    <property type="match status" value="1"/>
</dbReference>
<comment type="similarity">
    <text evidence="1">Belongs to the LysR transcriptional regulatory family.</text>
</comment>
<comment type="caution">
    <text evidence="6">The sequence shown here is derived from an EMBL/GenBank/DDBJ whole genome shotgun (WGS) entry which is preliminary data.</text>
</comment>
<organism evidence="6 7">
    <name type="scientific">Bordetella genomosp. 10</name>
    <dbReference type="NCBI Taxonomy" id="1416804"/>
    <lineage>
        <taxon>Bacteria</taxon>
        <taxon>Pseudomonadati</taxon>
        <taxon>Pseudomonadota</taxon>
        <taxon>Betaproteobacteria</taxon>
        <taxon>Burkholderiales</taxon>
        <taxon>Alcaligenaceae</taxon>
        <taxon>Bordetella</taxon>
    </lineage>
</organism>
<gene>
    <name evidence="6" type="ORF">CAL29_17410</name>
</gene>
<evidence type="ECO:0000256" key="1">
    <source>
        <dbReference type="ARBA" id="ARBA00009437"/>
    </source>
</evidence>
<sequence>MNRTQITQLMVFAGVAELGSFRRAAERFGIAPSAVSHAVSTLEQSLGVRLLARTTRSTRPTEEGARLLARVAGPFADIAAGLCEAAEEGHAPSGPLRVTMALAVVEDLIVRRLPEFCARYPGIELDIRADDSFEDIVKSGCDAGVRLGESLEADMIAVRASGPRRSLIVGTPAYFARHPAPREPADLAGHNCIRRRFSSGRVYRWELQKDGKALNVEVQGNLILPQQALMRQAALDGLGLAFLFEQLIADDLKAGRLVAVMQDWCPSFDGFYIYYPSRRQMRPALRAFIEFFQADVPPYRAAGPTGS</sequence>
<evidence type="ECO:0000256" key="3">
    <source>
        <dbReference type="ARBA" id="ARBA00023125"/>
    </source>
</evidence>
<evidence type="ECO:0000313" key="6">
    <source>
        <dbReference type="EMBL" id="OZI29879.1"/>
    </source>
</evidence>
<dbReference type="Gene3D" id="3.40.190.290">
    <property type="match status" value="1"/>
</dbReference>
<evidence type="ECO:0000256" key="4">
    <source>
        <dbReference type="ARBA" id="ARBA00023163"/>
    </source>
</evidence>
<dbReference type="CDD" id="cd08474">
    <property type="entry name" value="PBP2_CrgA_like_5"/>
    <property type="match status" value="1"/>
</dbReference>
<proteinExistence type="inferred from homology"/>
<dbReference type="EMBL" id="NEVM01000005">
    <property type="protein sequence ID" value="OZI29879.1"/>
    <property type="molecule type" value="Genomic_DNA"/>
</dbReference>
<dbReference type="InterPro" id="IPR036388">
    <property type="entry name" value="WH-like_DNA-bd_sf"/>
</dbReference>
<dbReference type="Pfam" id="PF00126">
    <property type="entry name" value="HTH_1"/>
    <property type="match status" value="1"/>
</dbReference>
<dbReference type="InterPro" id="IPR005119">
    <property type="entry name" value="LysR_subst-bd"/>
</dbReference>
<dbReference type="InterPro" id="IPR000847">
    <property type="entry name" value="LysR_HTH_N"/>
</dbReference>
<feature type="domain" description="HTH lysR-type" evidence="5">
    <location>
        <begin position="1"/>
        <end position="61"/>
    </location>
</feature>
<evidence type="ECO:0000259" key="5">
    <source>
        <dbReference type="PROSITE" id="PS50931"/>
    </source>
</evidence>
<keyword evidence="7" id="KW-1185">Reference proteome</keyword>
<dbReference type="FunFam" id="1.10.10.10:FF:000001">
    <property type="entry name" value="LysR family transcriptional regulator"/>
    <property type="match status" value="1"/>
</dbReference>
<dbReference type="PANTHER" id="PTHR30537">
    <property type="entry name" value="HTH-TYPE TRANSCRIPTIONAL REGULATOR"/>
    <property type="match status" value="1"/>
</dbReference>
<keyword evidence="3" id="KW-0238">DNA-binding</keyword>
<dbReference type="SUPFAM" id="SSF46785">
    <property type="entry name" value="Winged helix' DNA-binding domain"/>
    <property type="match status" value="1"/>
</dbReference>
<reference evidence="7" key="1">
    <citation type="submission" date="2017-05" db="EMBL/GenBank/DDBJ databases">
        <title>Complete and WGS of Bordetella genogroups.</title>
        <authorList>
            <person name="Spilker T."/>
            <person name="Lipuma J."/>
        </authorList>
    </citation>
    <scope>NUCLEOTIDE SEQUENCE [LARGE SCALE GENOMIC DNA]</scope>
    <source>
        <strain evidence="7">AU16122</strain>
    </source>
</reference>
<protein>
    <submittedName>
        <fullName evidence="6">LysR family transcriptional regulator</fullName>
    </submittedName>
</protein>
<dbReference type="AlphaFoldDB" id="A0A261RXT4"/>
<name>A0A261RXT4_9BORD</name>
<dbReference type="SUPFAM" id="SSF53850">
    <property type="entry name" value="Periplasmic binding protein-like II"/>
    <property type="match status" value="1"/>
</dbReference>
<dbReference type="OrthoDB" id="5525645at2"/>
<dbReference type="InterPro" id="IPR036390">
    <property type="entry name" value="WH_DNA-bd_sf"/>
</dbReference>
<dbReference type="GO" id="GO:0043565">
    <property type="term" value="F:sequence-specific DNA binding"/>
    <property type="evidence" value="ECO:0007669"/>
    <property type="project" value="TreeGrafter"/>
</dbReference>
<dbReference type="RefSeq" id="WP_094854320.1">
    <property type="nucleotide sequence ID" value="NZ_NEVM01000005.1"/>
</dbReference>
<keyword evidence="4" id="KW-0804">Transcription</keyword>
<evidence type="ECO:0000256" key="2">
    <source>
        <dbReference type="ARBA" id="ARBA00023015"/>
    </source>
</evidence>
<dbReference type="PANTHER" id="PTHR30537:SF1">
    <property type="entry name" value="HTH-TYPE TRANSCRIPTIONAL REGULATOR PGRR"/>
    <property type="match status" value="1"/>
</dbReference>
<dbReference type="GO" id="GO:0006351">
    <property type="term" value="P:DNA-templated transcription"/>
    <property type="evidence" value="ECO:0007669"/>
    <property type="project" value="TreeGrafter"/>
</dbReference>